<keyword evidence="2" id="KW-1185">Reference proteome</keyword>
<name>D6TTM7_KTERA</name>
<protein>
    <submittedName>
        <fullName evidence="1">Uncharacterized protein</fullName>
    </submittedName>
</protein>
<accession>D6TTM7</accession>
<reference evidence="1 2" key="1">
    <citation type="journal article" date="2011" name="Stand. Genomic Sci.">
        <title>Non-contiguous finished genome sequence and contextual data of the filamentous soil bacterium Ktedonobacter racemifer type strain (SOSP1-21).</title>
        <authorList>
            <person name="Chang Y.J."/>
            <person name="Land M."/>
            <person name="Hauser L."/>
            <person name="Chertkov O."/>
            <person name="Del Rio T.G."/>
            <person name="Nolan M."/>
            <person name="Copeland A."/>
            <person name="Tice H."/>
            <person name="Cheng J.F."/>
            <person name="Lucas S."/>
            <person name="Han C."/>
            <person name="Goodwin L."/>
            <person name="Pitluck S."/>
            <person name="Ivanova N."/>
            <person name="Ovchinikova G."/>
            <person name="Pati A."/>
            <person name="Chen A."/>
            <person name="Palaniappan K."/>
            <person name="Mavromatis K."/>
            <person name="Liolios K."/>
            <person name="Brettin T."/>
            <person name="Fiebig A."/>
            <person name="Rohde M."/>
            <person name="Abt B."/>
            <person name="Goker M."/>
            <person name="Detter J.C."/>
            <person name="Woyke T."/>
            <person name="Bristow J."/>
            <person name="Eisen J.A."/>
            <person name="Markowitz V."/>
            <person name="Hugenholtz P."/>
            <person name="Kyrpides N.C."/>
            <person name="Klenk H.P."/>
            <person name="Lapidus A."/>
        </authorList>
    </citation>
    <scope>NUCLEOTIDE SEQUENCE [LARGE SCALE GENOMIC DNA]</scope>
    <source>
        <strain evidence="2">DSM 44963</strain>
    </source>
</reference>
<organism evidence="1 2">
    <name type="scientific">Ktedonobacter racemifer DSM 44963</name>
    <dbReference type="NCBI Taxonomy" id="485913"/>
    <lineage>
        <taxon>Bacteria</taxon>
        <taxon>Bacillati</taxon>
        <taxon>Chloroflexota</taxon>
        <taxon>Ktedonobacteria</taxon>
        <taxon>Ktedonobacterales</taxon>
        <taxon>Ktedonobacteraceae</taxon>
        <taxon>Ktedonobacter</taxon>
    </lineage>
</organism>
<dbReference type="AlphaFoldDB" id="D6TTM7"/>
<dbReference type="InParanoid" id="D6TTM7"/>
<proteinExistence type="predicted"/>
<dbReference type="Proteomes" id="UP000004508">
    <property type="component" value="Unassembled WGS sequence"/>
</dbReference>
<evidence type="ECO:0000313" key="2">
    <source>
        <dbReference type="Proteomes" id="UP000004508"/>
    </source>
</evidence>
<dbReference type="EMBL" id="ADVG01000003">
    <property type="protein sequence ID" value="EFH83778.1"/>
    <property type="molecule type" value="Genomic_DNA"/>
</dbReference>
<comment type="caution">
    <text evidence="1">The sequence shown here is derived from an EMBL/GenBank/DDBJ whole genome shotgun (WGS) entry which is preliminary data.</text>
</comment>
<sequence>MRLQLSTEETVTEKKCWAFVPPSSPSSRVAMPPIFSERQRGEWLKKSRSILWICGRCHMLDVEFVFAVQACPREVPNTERKECIAWTYALSKRSLSNNSQALGFNMSYFARKARIGNNVEDAPGIFIAIKKSAKNVD</sequence>
<evidence type="ECO:0000313" key="1">
    <source>
        <dbReference type="EMBL" id="EFH83778.1"/>
    </source>
</evidence>
<gene>
    <name evidence="1" type="ORF">Krac_4774</name>
</gene>